<protein>
    <submittedName>
        <fullName evidence="10">DHA2 family efflux MFS transporter permease subunit</fullName>
    </submittedName>
</protein>
<evidence type="ECO:0000256" key="6">
    <source>
        <dbReference type="ARBA" id="ARBA00023136"/>
    </source>
</evidence>
<dbReference type="PROSITE" id="PS50850">
    <property type="entry name" value="MFS"/>
    <property type="match status" value="1"/>
</dbReference>
<feature type="transmembrane region" description="Helical" evidence="8">
    <location>
        <begin position="247"/>
        <end position="269"/>
    </location>
</feature>
<evidence type="ECO:0000256" key="1">
    <source>
        <dbReference type="ARBA" id="ARBA00004651"/>
    </source>
</evidence>
<evidence type="ECO:0000259" key="9">
    <source>
        <dbReference type="PROSITE" id="PS50850"/>
    </source>
</evidence>
<dbReference type="NCBIfam" id="TIGR00711">
    <property type="entry name" value="efflux_EmrB"/>
    <property type="match status" value="1"/>
</dbReference>
<reference evidence="10 11" key="1">
    <citation type="submission" date="2019-08" db="EMBL/GenBank/DDBJ databases">
        <title>Dermacoccus abyssi strain HZAU 226, whole genome Nanopore sequencing project.</title>
        <authorList>
            <person name="Guo A."/>
            <person name="Zhang X."/>
            <person name="Ruan Y."/>
            <person name="Liu W."/>
            <person name="Chen Q."/>
            <person name="Gu L."/>
        </authorList>
    </citation>
    <scope>NUCLEOTIDE SEQUENCE [LARGE SCALE GENOMIC DNA]</scope>
    <source>
        <strain evidence="10 11">HZAU 226</strain>
    </source>
</reference>
<feature type="transmembrane region" description="Helical" evidence="8">
    <location>
        <begin position="380"/>
        <end position="401"/>
    </location>
</feature>
<keyword evidence="2" id="KW-0813">Transport</keyword>
<keyword evidence="11" id="KW-1185">Reference proteome</keyword>
<evidence type="ECO:0000256" key="5">
    <source>
        <dbReference type="ARBA" id="ARBA00022989"/>
    </source>
</evidence>
<keyword evidence="5 8" id="KW-1133">Transmembrane helix</keyword>
<sequence length="506" mass="53207">MTDLSRSSSTSETTTPATPRRENTTLDNPWPALWALCLGFFMILLDTTIVAVGTPAIMNGLHADLGAVVWVTSAYLLAYAVPLLVSGRLGDRYGPKNVYLVGLAVFTLASLWCGLTGSIEGLIAARVLQGLGAAAMSPQTMAVITRIFPGETRGTAMGLWGSVAGVATLVGPILGGVLIDHVGWEWIFFINIPVGIIAFVMALKLVPSLPVHTHTFDWIGVLLSGIGMFLLVFGLQEGNRYDWGTITGVISVPLLIVAGIAVLVAFVVWQRLTRAEPLIPLVLFTFRNFSLANVAIFGVGLAITAMNFPIMVWAQSVRGWTPTQAALLMAPTAVLTLGLAPVAGRLVNRMHPRLIAGFGLTCFAVGIVWYGLALHADTPWWQLVAPALVLGLANAFMWAPISVTATRTLPPARAGAGSGVFNATRQLGAVLGSAAIAALMESRLASHLGGYSMPAGEAGGGARVPAVAAEPFSRAMGESLYLPAAVVAVGVVAVLFFVNPHQAERR</sequence>
<dbReference type="PRINTS" id="PR01036">
    <property type="entry name" value="TCRTETB"/>
</dbReference>
<evidence type="ECO:0000256" key="4">
    <source>
        <dbReference type="ARBA" id="ARBA00022692"/>
    </source>
</evidence>
<keyword evidence="4 8" id="KW-0812">Transmembrane</keyword>
<evidence type="ECO:0000256" key="2">
    <source>
        <dbReference type="ARBA" id="ARBA00022448"/>
    </source>
</evidence>
<keyword evidence="6 8" id="KW-0472">Membrane</keyword>
<dbReference type="SUPFAM" id="SSF103473">
    <property type="entry name" value="MFS general substrate transporter"/>
    <property type="match status" value="1"/>
</dbReference>
<evidence type="ECO:0000256" key="8">
    <source>
        <dbReference type="SAM" id="Phobius"/>
    </source>
</evidence>
<feature type="domain" description="Major facilitator superfamily (MFS) profile" evidence="9">
    <location>
        <begin position="32"/>
        <end position="502"/>
    </location>
</feature>
<proteinExistence type="predicted"/>
<comment type="subcellular location">
    <subcellularLocation>
        <location evidence="1">Cell membrane</location>
        <topology evidence="1">Multi-pass membrane protein</topology>
    </subcellularLocation>
</comment>
<feature type="transmembrane region" description="Helical" evidence="8">
    <location>
        <begin position="65"/>
        <end position="85"/>
    </location>
</feature>
<dbReference type="Proteomes" id="UP000323565">
    <property type="component" value="Chromosome"/>
</dbReference>
<evidence type="ECO:0000256" key="3">
    <source>
        <dbReference type="ARBA" id="ARBA00022475"/>
    </source>
</evidence>
<keyword evidence="3" id="KW-1003">Cell membrane</keyword>
<dbReference type="InterPro" id="IPR036259">
    <property type="entry name" value="MFS_trans_sf"/>
</dbReference>
<feature type="transmembrane region" description="Helical" evidence="8">
    <location>
        <begin position="127"/>
        <end position="148"/>
    </location>
</feature>
<organism evidence="10 11">
    <name type="scientific">Dermacoccus abyssi</name>
    <dbReference type="NCBI Taxonomy" id="322596"/>
    <lineage>
        <taxon>Bacteria</taxon>
        <taxon>Bacillati</taxon>
        <taxon>Actinomycetota</taxon>
        <taxon>Actinomycetes</taxon>
        <taxon>Micrococcales</taxon>
        <taxon>Dermacoccaceae</taxon>
        <taxon>Dermacoccus</taxon>
    </lineage>
</organism>
<dbReference type="Gene3D" id="1.20.1720.10">
    <property type="entry name" value="Multidrug resistance protein D"/>
    <property type="match status" value="1"/>
</dbReference>
<evidence type="ECO:0000313" key="11">
    <source>
        <dbReference type="Proteomes" id="UP000323565"/>
    </source>
</evidence>
<feature type="transmembrane region" description="Helical" evidence="8">
    <location>
        <begin position="97"/>
        <end position="115"/>
    </location>
</feature>
<feature type="transmembrane region" description="Helical" evidence="8">
    <location>
        <begin position="355"/>
        <end position="373"/>
    </location>
</feature>
<feature type="transmembrane region" description="Helical" evidence="8">
    <location>
        <begin position="325"/>
        <end position="343"/>
    </location>
</feature>
<feature type="transmembrane region" description="Helical" evidence="8">
    <location>
        <begin position="32"/>
        <end position="53"/>
    </location>
</feature>
<dbReference type="EMBL" id="CP043031">
    <property type="protein sequence ID" value="QEH94012.1"/>
    <property type="molecule type" value="Genomic_DNA"/>
</dbReference>
<feature type="transmembrane region" description="Helical" evidence="8">
    <location>
        <begin position="218"/>
        <end position="235"/>
    </location>
</feature>
<dbReference type="InterPro" id="IPR004638">
    <property type="entry name" value="EmrB-like"/>
</dbReference>
<accession>A0ABX5ZAL0</accession>
<dbReference type="InterPro" id="IPR020846">
    <property type="entry name" value="MFS_dom"/>
</dbReference>
<feature type="transmembrane region" description="Helical" evidence="8">
    <location>
        <begin position="186"/>
        <end position="206"/>
    </location>
</feature>
<evidence type="ECO:0000313" key="10">
    <source>
        <dbReference type="EMBL" id="QEH94012.1"/>
    </source>
</evidence>
<gene>
    <name evidence="10" type="ORF">FV141_11065</name>
</gene>
<dbReference type="CDD" id="cd17503">
    <property type="entry name" value="MFS_LmrB_MDR_like"/>
    <property type="match status" value="1"/>
</dbReference>
<feature type="region of interest" description="Disordered" evidence="7">
    <location>
        <begin position="1"/>
        <end position="24"/>
    </location>
</feature>
<dbReference type="PANTHER" id="PTHR42718">
    <property type="entry name" value="MAJOR FACILITATOR SUPERFAMILY MULTIDRUG TRANSPORTER MFSC"/>
    <property type="match status" value="1"/>
</dbReference>
<feature type="transmembrane region" description="Helical" evidence="8">
    <location>
        <begin position="289"/>
        <end position="313"/>
    </location>
</feature>
<dbReference type="Gene3D" id="1.20.1250.20">
    <property type="entry name" value="MFS general substrate transporter like domains"/>
    <property type="match status" value="1"/>
</dbReference>
<feature type="compositionally biased region" description="Low complexity" evidence="7">
    <location>
        <begin position="1"/>
        <end position="18"/>
    </location>
</feature>
<evidence type="ECO:0000256" key="7">
    <source>
        <dbReference type="SAM" id="MobiDB-lite"/>
    </source>
</evidence>
<feature type="transmembrane region" description="Helical" evidence="8">
    <location>
        <begin position="160"/>
        <end position="179"/>
    </location>
</feature>
<dbReference type="Pfam" id="PF07690">
    <property type="entry name" value="MFS_1"/>
    <property type="match status" value="1"/>
</dbReference>
<dbReference type="PANTHER" id="PTHR42718:SF42">
    <property type="entry name" value="EXPORT PROTEIN"/>
    <property type="match status" value="1"/>
</dbReference>
<feature type="transmembrane region" description="Helical" evidence="8">
    <location>
        <begin position="480"/>
        <end position="498"/>
    </location>
</feature>
<dbReference type="InterPro" id="IPR011701">
    <property type="entry name" value="MFS"/>
</dbReference>
<name>A0ABX5ZAL0_9MICO</name>